<dbReference type="GO" id="GO:0007030">
    <property type="term" value="P:Golgi organization"/>
    <property type="evidence" value="ECO:0007669"/>
    <property type="project" value="TreeGrafter"/>
</dbReference>
<dbReference type="AlphaFoldDB" id="A0A1G4JFP2"/>
<dbReference type="OrthoDB" id="25887at2759"/>
<feature type="compositionally biased region" description="Polar residues" evidence="1">
    <location>
        <begin position="306"/>
        <end position="333"/>
    </location>
</feature>
<feature type="compositionally biased region" description="Low complexity" evidence="1">
    <location>
        <begin position="161"/>
        <end position="172"/>
    </location>
</feature>
<evidence type="ECO:0000259" key="3">
    <source>
        <dbReference type="PROSITE" id="PS51399"/>
    </source>
</evidence>
<gene>
    <name evidence="4" type="ORF">LAMI_0D12398G</name>
</gene>
<dbReference type="GO" id="GO:0043130">
    <property type="term" value="F:ubiquitin binding"/>
    <property type="evidence" value="ECO:0007669"/>
    <property type="project" value="TreeGrafter"/>
</dbReference>
<protein>
    <submittedName>
        <fullName evidence="4">LAMI_0D12398g1_1</fullName>
    </submittedName>
</protein>
<dbReference type="SUPFAM" id="SSF102848">
    <property type="entry name" value="NSFL1 (p97 ATPase) cofactor p47, SEP domain"/>
    <property type="match status" value="1"/>
</dbReference>
<dbReference type="PROSITE" id="PS51399">
    <property type="entry name" value="SEP"/>
    <property type="match status" value="1"/>
</dbReference>
<dbReference type="GO" id="GO:0031468">
    <property type="term" value="P:nuclear membrane reassembly"/>
    <property type="evidence" value="ECO:0007669"/>
    <property type="project" value="TreeGrafter"/>
</dbReference>
<feature type="region of interest" description="Disordered" evidence="1">
    <location>
        <begin position="41"/>
        <end position="205"/>
    </location>
</feature>
<evidence type="ECO:0000256" key="1">
    <source>
        <dbReference type="SAM" id="MobiDB-lite"/>
    </source>
</evidence>
<feature type="domain" description="SEP" evidence="3">
    <location>
        <begin position="207"/>
        <end position="272"/>
    </location>
</feature>
<proteinExistence type="predicted"/>
<feature type="region of interest" description="Disordered" evidence="1">
    <location>
        <begin position="304"/>
        <end position="333"/>
    </location>
</feature>
<organism evidence="4 5">
    <name type="scientific">Lachancea mirantina</name>
    <dbReference type="NCBI Taxonomy" id="1230905"/>
    <lineage>
        <taxon>Eukaryota</taxon>
        <taxon>Fungi</taxon>
        <taxon>Dikarya</taxon>
        <taxon>Ascomycota</taxon>
        <taxon>Saccharomycotina</taxon>
        <taxon>Saccharomycetes</taxon>
        <taxon>Saccharomycetales</taxon>
        <taxon>Saccharomycetaceae</taxon>
        <taxon>Lachancea</taxon>
    </lineage>
</organism>
<accession>A0A1G4JFP2</accession>
<dbReference type="Gene3D" id="1.10.8.10">
    <property type="entry name" value="DNA helicase RuvA subunit, C-terminal domain"/>
    <property type="match status" value="1"/>
</dbReference>
<dbReference type="PROSITE" id="PS50033">
    <property type="entry name" value="UBX"/>
    <property type="match status" value="1"/>
</dbReference>
<dbReference type="GO" id="GO:0061025">
    <property type="term" value="P:membrane fusion"/>
    <property type="evidence" value="ECO:0007669"/>
    <property type="project" value="TreeGrafter"/>
</dbReference>
<dbReference type="EMBL" id="LT598463">
    <property type="protein sequence ID" value="SCU89100.1"/>
    <property type="molecule type" value="Genomic_DNA"/>
</dbReference>
<sequence length="404" mass="43643">MSDGDIQQFMALTNASVDVAQQYLQEFGALGEALDAFYASRGDGEETGQGQESSAGSSRDIRSAEGASAGEQVPPVLGAPSGRAGTPQGARTPQGTRTPQGNSRFKSFSDLLRDNSDEDDEQRNTFAGGETSGLEVSDPNDSNSLIRDLLEKARKGGQQGSSPEPDASAADSNHFTGRGYRLGSTLAAPTQVAEDIPEEPLPSRPKKVTRNITFWKEGFQVGDGELRRYDDPANGYYLSELNQGRAPLRLLDVEFGQEVDVNVFKKLDESFKAPKRKLGGFLGEGQRLGSPIPGESIPTELEASLESVQHTEPANELASETSSQPEPQGDTSVQISYANGTREKLRCNSSDTIRFLYDHVKGKTASGRSFTLNHAFPVKPIEKLDSTLKDEDLLNAVVVQRWVV</sequence>
<dbReference type="Gene3D" id="3.30.420.210">
    <property type="entry name" value="SEP domain"/>
    <property type="match status" value="1"/>
</dbReference>
<evidence type="ECO:0000313" key="4">
    <source>
        <dbReference type="EMBL" id="SCU89100.1"/>
    </source>
</evidence>
<dbReference type="Pfam" id="PF08059">
    <property type="entry name" value="SEP"/>
    <property type="match status" value="1"/>
</dbReference>
<evidence type="ECO:0000259" key="2">
    <source>
        <dbReference type="PROSITE" id="PS50033"/>
    </source>
</evidence>
<dbReference type="GO" id="GO:0043161">
    <property type="term" value="P:proteasome-mediated ubiquitin-dependent protein catabolic process"/>
    <property type="evidence" value="ECO:0007669"/>
    <property type="project" value="TreeGrafter"/>
</dbReference>
<dbReference type="InterPro" id="IPR001012">
    <property type="entry name" value="UBX_dom"/>
</dbReference>
<keyword evidence="5" id="KW-1185">Reference proteome</keyword>
<evidence type="ECO:0000313" key="5">
    <source>
        <dbReference type="Proteomes" id="UP000191024"/>
    </source>
</evidence>
<dbReference type="PANTHER" id="PTHR23333:SF20">
    <property type="entry name" value="NSFL1 COFACTOR P47"/>
    <property type="match status" value="1"/>
</dbReference>
<feature type="compositionally biased region" description="Polar residues" evidence="1">
    <location>
        <begin position="48"/>
        <end position="57"/>
    </location>
</feature>
<dbReference type="CDD" id="cd14351">
    <property type="entry name" value="UBA_Ubx1_like"/>
    <property type="match status" value="1"/>
</dbReference>
<dbReference type="GO" id="GO:0000045">
    <property type="term" value="P:autophagosome assembly"/>
    <property type="evidence" value="ECO:0007669"/>
    <property type="project" value="TreeGrafter"/>
</dbReference>
<feature type="compositionally biased region" description="Polar residues" evidence="1">
    <location>
        <begin position="89"/>
        <end position="106"/>
    </location>
</feature>
<dbReference type="Pfam" id="PF00789">
    <property type="entry name" value="UBX"/>
    <property type="match status" value="1"/>
</dbReference>
<dbReference type="InterPro" id="IPR012989">
    <property type="entry name" value="SEP_domain"/>
</dbReference>
<dbReference type="SMART" id="SM00553">
    <property type="entry name" value="SEP"/>
    <property type="match status" value="1"/>
</dbReference>
<dbReference type="Proteomes" id="UP000191024">
    <property type="component" value="Chromosome D"/>
</dbReference>
<dbReference type="GO" id="GO:0005829">
    <property type="term" value="C:cytosol"/>
    <property type="evidence" value="ECO:0007669"/>
    <property type="project" value="TreeGrafter"/>
</dbReference>
<dbReference type="SMART" id="SM00166">
    <property type="entry name" value="UBX"/>
    <property type="match status" value="1"/>
</dbReference>
<dbReference type="STRING" id="1230905.A0A1G4JFP2"/>
<dbReference type="SUPFAM" id="SSF54236">
    <property type="entry name" value="Ubiquitin-like"/>
    <property type="match status" value="1"/>
</dbReference>
<dbReference type="Gene3D" id="3.10.20.90">
    <property type="entry name" value="Phosphatidylinositol 3-kinase Catalytic Subunit, Chain A, domain 1"/>
    <property type="match status" value="1"/>
</dbReference>
<name>A0A1G4JFP2_9SACH</name>
<feature type="domain" description="UBX" evidence="2">
    <location>
        <begin position="326"/>
        <end position="401"/>
    </location>
</feature>
<reference evidence="4 5" key="1">
    <citation type="submission" date="2016-03" db="EMBL/GenBank/DDBJ databases">
        <authorList>
            <person name="Devillers H."/>
        </authorList>
    </citation>
    <scope>NUCLEOTIDE SEQUENCE [LARGE SCALE GENOMIC DNA]</scope>
    <source>
        <strain evidence="4">CBS 11717</strain>
    </source>
</reference>
<dbReference type="InterPro" id="IPR036241">
    <property type="entry name" value="NSFL1C_SEP_dom_sf"/>
</dbReference>
<dbReference type="GO" id="GO:0005634">
    <property type="term" value="C:nucleus"/>
    <property type="evidence" value="ECO:0007669"/>
    <property type="project" value="TreeGrafter"/>
</dbReference>
<dbReference type="Pfam" id="PF14555">
    <property type="entry name" value="UBA_4"/>
    <property type="match status" value="1"/>
</dbReference>
<dbReference type="PANTHER" id="PTHR23333">
    <property type="entry name" value="UBX DOMAIN CONTAINING PROTEIN"/>
    <property type="match status" value="1"/>
</dbReference>
<dbReference type="InterPro" id="IPR029071">
    <property type="entry name" value="Ubiquitin-like_domsf"/>
</dbReference>
<dbReference type="FunFam" id="3.30.420.210:FF:000002">
    <property type="entry name" value="UBX domain-containing protein 1"/>
    <property type="match status" value="1"/>
</dbReference>